<dbReference type="Pfam" id="PF00612">
    <property type="entry name" value="IQ"/>
    <property type="match status" value="2"/>
</dbReference>
<evidence type="ECO:0000256" key="4">
    <source>
        <dbReference type="SAM" id="Coils"/>
    </source>
</evidence>
<feature type="coiled-coil region" evidence="4">
    <location>
        <begin position="80"/>
        <end position="131"/>
    </location>
</feature>
<keyword evidence="1" id="KW-0677">Repeat</keyword>
<dbReference type="SUPFAM" id="SSF52540">
    <property type="entry name" value="P-loop containing nucleoside triphosphate hydrolases"/>
    <property type="match status" value="1"/>
</dbReference>
<keyword evidence="6" id="KW-1185">Reference proteome</keyword>
<dbReference type="STRING" id="74649.A0A2P6PJD1"/>
<gene>
    <name evidence="5" type="ORF">RchiOBHm_Chr6g0245731</name>
</gene>
<dbReference type="PROSITE" id="PS50096">
    <property type="entry name" value="IQ"/>
    <property type="match status" value="3"/>
</dbReference>
<dbReference type="InterPro" id="IPR000048">
    <property type="entry name" value="IQ_motif_EF-hand-BS"/>
</dbReference>
<dbReference type="GO" id="GO:0005516">
    <property type="term" value="F:calmodulin binding"/>
    <property type="evidence" value="ECO:0007669"/>
    <property type="project" value="UniProtKB-KW"/>
</dbReference>
<dbReference type="FunFam" id="1.20.5.190:FF:000001">
    <property type="entry name" value="unconventional myosin-Va"/>
    <property type="match status" value="2"/>
</dbReference>
<organism evidence="5 6">
    <name type="scientific">Rosa chinensis</name>
    <name type="common">China rose</name>
    <dbReference type="NCBI Taxonomy" id="74649"/>
    <lineage>
        <taxon>Eukaryota</taxon>
        <taxon>Viridiplantae</taxon>
        <taxon>Streptophyta</taxon>
        <taxon>Embryophyta</taxon>
        <taxon>Tracheophyta</taxon>
        <taxon>Spermatophyta</taxon>
        <taxon>Magnoliopsida</taxon>
        <taxon>eudicotyledons</taxon>
        <taxon>Gunneridae</taxon>
        <taxon>Pentapetalae</taxon>
        <taxon>rosids</taxon>
        <taxon>fabids</taxon>
        <taxon>Rosales</taxon>
        <taxon>Rosaceae</taxon>
        <taxon>Rosoideae</taxon>
        <taxon>Rosoideae incertae sedis</taxon>
        <taxon>Rosa</taxon>
    </lineage>
</organism>
<dbReference type="Gene3D" id="1.20.5.190">
    <property type="match status" value="2"/>
</dbReference>
<reference evidence="5 6" key="1">
    <citation type="journal article" date="2018" name="Nat. Genet.">
        <title>The Rosa genome provides new insights in the design of modern roses.</title>
        <authorList>
            <person name="Bendahmane M."/>
        </authorList>
    </citation>
    <scope>NUCLEOTIDE SEQUENCE [LARGE SCALE GENOMIC DNA]</scope>
    <source>
        <strain evidence="6">cv. Old Blush</strain>
    </source>
</reference>
<dbReference type="GO" id="GO:0016787">
    <property type="term" value="F:hydrolase activity"/>
    <property type="evidence" value="ECO:0007669"/>
    <property type="project" value="UniProtKB-KW"/>
</dbReference>
<proteinExistence type="predicted"/>
<evidence type="ECO:0000256" key="1">
    <source>
        <dbReference type="ARBA" id="ARBA00022737"/>
    </source>
</evidence>
<keyword evidence="5" id="KW-0378">Hydrolase</keyword>
<sequence length="149" mass="17613">MKREAAAKKIQKHIRRYRARTNYKKLHLSGLVLQTGLRAMAARNQFRFRKQAKAATILQAVWRCHKAASYFKRLKKGSLVAQCRMRAKIARKELRKLKMEARETGALKEAKDKLTKQVEELTWRLQLEKRLRVFSLSCNVCDFHLYLHC</sequence>
<keyword evidence="3 4" id="KW-0175">Coiled coil</keyword>
<dbReference type="OMA" id="AACYELW"/>
<keyword evidence="2" id="KW-0112">Calmodulin-binding</keyword>
<evidence type="ECO:0000313" key="5">
    <source>
        <dbReference type="EMBL" id="PRQ22024.1"/>
    </source>
</evidence>
<protein>
    <submittedName>
        <fullName evidence="5">Putative IQ motif, EF-hand binding, P-loop containing nucleoside triphosphate hydrolase</fullName>
    </submittedName>
</protein>
<comment type="caution">
    <text evidence="5">The sequence shown here is derived from an EMBL/GenBank/DDBJ whole genome shotgun (WGS) entry which is preliminary data.</text>
</comment>
<name>A0A2P6PJD1_ROSCH</name>
<dbReference type="AlphaFoldDB" id="A0A2P6PJD1"/>
<dbReference type="SMART" id="SM00015">
    <property type="entry name" value="IQ"/>
    <property type="match status" value="4"/>
</dbReference>
<evidence type="ECO:0000256" key="3">
    <source>
        <dbReference type="ARBA" id="ARBA00023054"/>
    </source>
</evidence>
<dbReference type="Gramene" id="PRQ22024">
    <property type="protein sequence ID" value="PRQ22024"/>
    <property type="gene ID" value="RchiOBHm_Chr6g0245731"/>
</dbReference>
<dbReference type="Proteomes" id="UP000238479">
    <property type="component" value="Chromosome 6"/>
</dbReference>
<dbReference type="EMBL" id="PDCK01000044">
    <property type="protein sequence ID" value="PRQ22024.1"/>
    <property type="molecule type" value="Genomic_DNA"/>
</dbReference>
<evidence type="ECO:0000313" key="6">
    <source>
        <dbReference type="Proteomes" id="UP000238479"/>
    </source>
</evidence>
<dbReference type="InterPro" id="IPR027417">
    <property type="entry name" value="P-loop_NTPase"/>
</dbReference>
<evidence type="ECO:0000256" key="2">
    <source>
        <dbReference type="ARBA" id="ARBA00022860"/>
    </source>
</evidence>
<accession>A0A2P6PJD1</accession>